<evidence type="ECO:0000256" key="2">
    <source>
        <dbReference type="ARBA" id="ARBA00023242"/>
    </source>
</evidence>
<gene>
    <name evidence="4" type="ORF">OESDEN_01034</name>
</gene>
<dbReference type="EMBL" id="KN549255">
    <property type="protein sequence ID" value="KHJ98977.1"/>
    <property type="molecule type" value="Genomic_DNA"/>
</dbReference>
<accession>A0A0B1TT08</accession>
<dbReference type="InterPro" id="IPR000953">
    <property type="entry name" value="Chromo/chromo_shadow_dom"/>
</dbReference>
<dbReference type="PANTHER" id="PTHR22812">
    <property type="entry name" value="CHROMOBOX PROTEIN"/>
    <property type="match status" value="1"/>
</dbReference>
<dbReference type="Gene3D" id="2.40.50.40">
    <property type="match status" value="1"/>
</dbReference>
<dbReference type="InterPro" id="IPR051219">
    <property type="entry name" value="Heterochromatin_chromo-domain"/>
</dbReference>
<proteinExistence type="predicted"/>
<dbReference type="InterPro" id="IPR023780">
    <property type="entry name" value="Chromo_domain"/>
</dbReference>
<evidence type="ECO:0000313" key="4">
    <source>
        <dbReference type="EMBL" id="KHJ98977.1"/>
    </source>
</evidence>
<organism evidence="4 5">
    <name type="scientific">Oesophagostomum dentatum</name>
    <name type="common">Nodular worm</name>
    <dbReference type="NCBI Taxonomy" id="61180"/>
    <lineage>
        <taxon>Eukaryota</taxon>
        <taxon>Metazoa</taxon>
        <taxon>Ecdysozoa</taxon>
        <taxon>Nematoda</taxon>
        <taxon>Chromadorea</taxon>
        <taxon>Rhabditida</taxon>
        <taxon>Rhabditina</taxon>
        <taxon>Rhabditomorpha</taxon>
        <taxon>Strongyloidea</taxon>
        <taxon>Strongylidae</taxon>
        <taxon>Oesophagostomum</taxon>
    </lineage>
</organism>
<comment type="subcellular location">
    <subcellularLocation>
        <location evidence="1">Nucleus</location>
    </subcellularLocation>
</comment>
<keyword evidence="5" id="KW-1185">Reference proteome</keyword>
<evidence type="ECO:0000313" key="5">
    <source>
        <dbReference type="Proteomes" id="UP000053660"/>
    </source>
</evidence>
<feature type="domain" description="Chromo" evidence="3">
    <location>
        <begin position="16"/>
        <end position="48"/>
    </location>
</feature>
<sequence>MLCAVNPPILRTPCQVKWVGYDENDNTWEPEENLVDCTELLTKYKEKHGLPAYHETFNRQFNWKEPTFTMTLAEVKRRAFKNRDTITSASQLLRDPPTKKRKTKVCFKLSLLVVSNLYVFVPEAERRYIVRSIRTRLYYLSGNSSFIKLLLTPRSTCQHIVCLFQDPRCQRIR</sequence>
<evidence type="ECO:0000259" key="3">
    <source>
        <dbReference type="PROSITE" id="PS50013"/>
    </source>
</evidence>
<dbReference type="InterPro" id="IPR016197">
    <property type="entry name" value="Chromo-like_dom_sf"/>
</dbReference>
<protein>
    <recommendedName>
        <fullName evidence="3">Chromo domain-containing protein</fullName>
    </recommendedName>
</protein>
<dbReference type="CDD" id="cd00024">
    <property type="entry name" value="CD_CSD"/>
    <property type="match status" value="1"/>
</dbReference>
<dbReference type="SUPFAM" id="SSF54160">
    <property type="entry name" value="Chromo domain-like"/>
    <property type="match status" value="1"/>
</dbReference>
<dbReference type="Pfam" id="PF00385">
    <property type="entry name" value="Chromo"/>
    <property type="match status" value="1"/>
</dbReference>
<dbReference type="Proteomes" id="UP000053660">
    <property type="component" value="Unassembled WGS sequence"/>
</dbReference>
<evidence type="ECO:0000256" key="1">
    <source>
        <dbReference type="ARBA" id="ARBA00004123"/>
    </source>
</evidence>
<dbReference type="PROSITE" id="PS50013">
    <property type="entry name" value="CHROMO_2"/>
    <property type="match status" value="1"/>
</dbReference>
<reference evidence="4 5" key="1">
    <citation type="submission" date="2014-03" db="EMBL/GenBank/DDBJ databases">
        <title>Draft genome of the hookworm Oesophagostomum dentatum.</title>
        <authorList>
            <person name="Mitreva M."/>
        </authorList>
    </citation>
    <scope>NUCLEOTIDE SEQUENCE [LARGE SCALE GENOMIC DNA]</scope>
    <source>
        <strain evidence="4 5">OD-Hann</strain>
    </source>
</reference>
<keyword evidence="2" id="KW-0539">Nucleus</keyword>
<dbReference type="OrthoDB" id="433924at2759"/>
<name>A0A0B1TT08_OESDE</name>
<dbReference type="AlphaFoldDB" id="A0A0B1TT08"/>
<dbReference type="GO" id="GO:0005634">
    <property type="term" value="C:nucleus"/>
    <property type="evidence" value="ECO:0007669"/>
    <property type="project" value="UniProtKB-SubCell"/>
</dbReference>